<dbReference type="Proteomes" id="UP000324222">
    <property type="component" value="Unassembled WGS sequence"/>
</dbReference>
<keyword evidence="3" id="KW-1185">Reference proteome</keyword>
<evidence type="ECO:0000313" key="3">
    <source>
        <dbReference type="Proteomes" id="UP000324222"/>
    </source>
</evidence>
<evidence type="ECO:0000256" key="1">
    <source>
        <dbReference type="SAM" id="MobiDB-lite"/>
    </source>
</evidence>
<proteinExistence type="predicted"/>
<dbReference type="AlphaFoldDB" id="A0A5B7JZK3"/>
<organism evidence="2 3">
    <name type="scientific">Portunus trituberculatus</name>
    <name type="common">Swimming crab</name>
    <name type="synonym">Neptunus trituberculatus</name>
    <dbReference type="NCBI Taxonomy" id="210409"/>
    <lineage>
        <taxon>Eukaryota</taxon>
        <taxon>Metazoa</taxon>
        <taxon>Ecdysozoa</taxon>
        <taxon>Arthropoda</taxon>
        <taxon>Crustacea</taxon>
        <taxon>Multicrustacea</taxon>
        <taxon>Malacostraca</taxon>
        <taxon>Eumalacostraca</taxon>
        <taxon>Eucarida</taxon>
        <taxon>Decapoda</taxon>
        <taxon>Pleocyemata</taxon>
        <taxon>Brachyura</taxon>
        <taxon>Eubrachyura</taxon>
        <taxon>Portunoidea</taxon>
        <taxon>Portunidae</taxon>
        <taxon>Portuninae</taxon>
        <taxon>Portunus</taxon>
    </lineage>
</organism>
<evidence type="ECO:0000313" key="2">
    <source>
        <dbReference type="EMBL" id="MPD03512.1"/>
    </source>
</evidence>
<gene>
    <name evidence="2" type="ORF">E2C01_099153</name>
</gene>
<protein>
    <submittedName>
        <fullName evidence="2">Uncharacterized protein</fullName>
    </submittedName>
</protein>
<accession>A0A5B7JZK3</accession>
<dbReference type="EMBL" id="VSRR010136414">
    <property type="protein sequence ID" value="MPD03512.1"/>
    <property type="molecule type" value="Genomic_DNA"/>
</dbReference>
<reference evidence="2 3" key="1">
    <citation type="submission" date="2019-05" db="EMBL/GenBank/DDBJ databases">
        <title>Another draft genome of Portunus trituberculatus and its Hox gene families provides insights of decapod evolution.</title>
        <authorList>
            <person name="Jeong J.-H."/>
            <person name="Song I."/>
            <person name="Kim S."/>
            <person name="Choi T."/>
            <person name="Kim D."/>
            <person name="Ryu S."/>
            <person name="Kim W."/>
        </authorList>
    </citation>
    <scope>NUCLEOTIDE SEQUENCE [LARGE SCALE GENOMIC DNA]</scope>
    <source>
        <tissue evidence="2">Muscle</tissue>
    </source>
</reference>
<comment type="caution">
    <text evidence="2">The sequence shown here is derived from an EMBL/GenBank/DDBJ whole genome shotgun (WGS) entry which is preliminary data.</text>
</comment>
<name>A0A5B7JZK3_PORTR</name>
<feature type="compositionally biased region" description="Basic and acidic residues" evidence="1">
    <location>
        <begin position="41"/>
        <end position="50"/>
    </location>
</feature>
<feature type="region of interest" description="Disordered" evidence="1">
    <location>
        <begin position="30"/>
        <end position="66"/>
    </location>
</feature>
<sequence>MEREGELGEDDRKRKQPVFIRGFEYCKSKETKEMEMEEEKDEKRQEVKEEGEQEEERRKRRRRRRRRMQRLKAILCDARLAGGTAFVV</sequence>